<reference evidence="2" key="1">
    <citation type="submission" date="2006-10" db="EMBL/GenBank/DDBJ databases">
        <authorList>
            <person name="Amadeo P."/>
            <person name="Zhao Q."/>
            <person name="Wortman J."/>
            <person name="Fraser-Liggett C."/>
            <person name="Carlton J."/>
        </authorList>
    </citation>
    <scope>NUCLEOTIDE SEQUENCE</scope>
    <source>
        <strain evidence="2">G3</strain>
    </source>
</reference>
<dbReference type="Pfam" id="PF00373">
    <property type="entry name" value="FERM_M"/>
    <property type="match status" value="1"/>
</dbReference>
<dbReference type="SUPFAM" id="SSF47031">
    <property type="entry name" value="Second domain of FERM"/>
    <property type="match status" value="1"/>
</dbReference>
<evidence type="ECO:0000259" key="1">
    <source>
        <dbReference type="PROSITE" id="PS50057"/>
    </source>
</evidence>
<dbReference type="VEuPathDB" id="TrichDB:TVAGG3_1036230"/>
<dbReference type="InterPro" id="IPR000299">
    <property type="entry name" value="FERM_domain"/>
</dbReference>
<dbReference type="InParanoid" id="A2DJI6"/>
<dbReference type="OrthoDB" id="6108017at2759"/>
<sequence>MSITLNTCTNIQGVDGKEFSYADNINGQQLLEQALTNLGIPPSGNYRALALRKGTTLTWIDPKKNIVHYHLKDKSNLYLLKEKQPISVETTSGAKKKLLVDITQKCSELVKFIADKFKIEHSNGYAIFTIDKEGVRHSTDLDLTLPQQSSEYENIFFTRRYFCFLKSHLDDKGGALFIYNDVKLHIFQSKLTVTHDQAVEMALLSLYVVANSTEEAKKNGAPSDIAPLFPPTCPPQQGDAQEIANKLNQQEPLTREAAVARYLTISHQLPNFGCEVFKTKFAPISEEKVQRQDGSIVIGPKSIAVHLPNGDEYMSAPWFRFISAKLHSSSVDIKYMERKGTEAEISLKVKKAFDVYTLISGYSSITKSLGAELLTDGFAKEDEAASTATIDPAIFKPYYTADESGQYAFFPGSTQEFKKFYGDIDDICGREPDSGRKLKSLNEALSKNEGDVLTRLRIIRVISDLLKVRGHNEFLDEIKAKKALASLSTMNIIPAQIDAMIEGINILIEHQKLLRAEIMTRLESTRKKKLTTWLDILTEHATKFQDISKKLKSCPASGSYLYNAKSQLIQLTADIAGLSSFISSVINLAPDNSYIVAIEQFILKLQKVTTPIIPDLPDNSIPHLVALYNANFYVGISIGLINKSLSEPYVANNNDLVNKITKSAEDYYNKYCQINTLRLDLNRRPFSMIFNNKMVENLNDLKHSIFSVKPHIDMVSEIAGVPIYSQGLNYSATMIDKAITAFEGIRISPYRIIPSKETVLQTVEMLEDISSKLTDASNKAGDVNQEFLFHLKDTETAMNNTALTLKVSQVSRATMSNISKVNEHTKWLLTNLQEVSRIIGNASIIHQINKLMQHCDNILALHTPSFDEYRDLMTQSKQIVYEQNHNDLIMEFEKMFMNPCYEDHLPSLYKLSTWVKDTSSYDPNPETIKCITQIMQFLDCAWQVPLDEKYTPQPLVLFPFFQGKDAMKMTSELTQEITDIKNYIKDLLKFELISKNETLAANINHWATYFETQSSMIDGLQQHENTLISRLKDILRKSSQIKLFAKNIILYVNDSKFLEAMNTFFSNIDLIITKLKQPQIGKSASAKFQEKVLPLLNQFEVQISRVLTGNTISDDRNLTEKLRTLKQMISQKMTDAQSNDINKQQSLSEELHQYILSILPECRQNQQLIELNAQMNTLKSGLSEFTNTGMMKLGQSGIISSSMFFTMTIDPQDISDIFNNYINNNVDVKQLQEIYSEITKEISALDQPSAYISNVLTNVNIKNKINETMRLIIENQDSEHQKSEQLKILTLYFAKEMTKKLLQLKEFVDQSNINMWSKKSKFYLTMLRNCLKTFDYEMLNNYVTFTSICMTYKSFKEIRNIIAILIAMDIDDEIKIYGEELMSIVDQFDISLKLYFFHHLELIKREMNQIQESNEKAKQIWEKMKSFDEYLTENSIYIQQRWIYLSELCQKFIEIENDLTDLANELQNPKLIKSLNAVMEINYILKYWTNAFDLTDDELRNSILSNLSLVKGQFKKIEQTLGDDVMSVPFVTATPLSYISRTLLLMSKFNQFNDYKEKIEKSYYSILKDNIQLFSNDDAYLADLELQEIIPQTNYNLSKLLEQVEEYNKPNYENLPTLKNKEVQRVVEVILTCVERHDFYKYAKEICDAITEKAKEIEEKDDEESLKKSLKLKKILVDIPKYVFVSLNDAKRDLIDYINMITEDESKIEEIYPKFIASLLKVMPSVPQETAEKLDIIPQNFVKSTEGLVKSTKLLKTYLSFLESDGEKIKSEITQSTVKIIEALDTENPQQIYKTMQEFIALNCVVNDRNEKSDLLTGIIENFSTFQAGIEETVSKNETNLDEKTKEGVLEMKRKFIIMITGATMDVAESIQKSSNIDSILDVRNNKNLSARTQIGQIDPSNIDARKHLLHVAANMQLLSQRGLEVTPQTPLTFYREYLSLFDQSIASFNTLLKEDAKEQKKGLRIFKRIVDNLGDLNDDLSLEISSSQLTNFEEIIRKFFRVSTEIEASIALINAAFATAKIPQSFSLVVTEQNPIFKSKIEELKIAAQNLTEKNTISEFNEGFNEMLVEAINVILKLVDIKHNIELMELTNLEQEITSKFENLASIALQMTDEVKLKYDPVNSARVPIKFKMPKLPDVDDSVQIQQVREEIIAAKSKLDSDKETLKKYFSQFNPDSTKFTDATLEFENDMSEFIQKIFVLSIITTNLQMQSYLTSVASRLSTCANNINHSTRNFLIAVPTWSANAEQDLSCIETELNVALSLLDAAVEFNEQHELNKDARKAKFLEALKPITEASQKAKDAIKAVESNQDEMFKTMATNMLNIALAGCHAVSTVLLKAKDSERTTSSPDEMCELAAKVAEAVLKAAAVVNTDGIVEITAPFADALDKFNTTITAKNAETESMSNTIKQVATGATSLEETIKKAIAKSKVTKKVSAASQKSPEERAKAQENLMRRLELESNVHRNRWWLEHNEKYLKSFD</sequence>
<dbReference type="InterPro" id="IPR035963">
    <property type="entry name" value="FERM_2"/>
</dbReference>
<evidence type="ECO:0000313" key="2">
    <source>
        <dbReference type="EMBL" id="EAY19386.1"/>
    </source>
</evidence>
<dbReference type="STRING" id="5722.A2DJI6"/>
<feature type="domain" description="FERM" evidence="1">
    <location>
        <begin position="84"/>
        <end position="370"/>
    </location>
</feature>
<evidence type="ECO:0000313" key="3">
    <source>
        <dbReference type="Proteomes" id="UP000001542"/>
    </source>
</evidence>
<protein>
    <recommendedName>
        <fullName evidence="1">FERM domain-containing protein</fullName>
    </recommendedName>
</protein>
<dbReference type="EMBL" id="DS113208">
    <property type="protein sequence ID" value="EAY19386.1"/>
    <property type="molecule type" value="Genomic_DNA"/>
</dbReference>
<dbReference type="VEuPathDB" id="TrichDB:TVAG_101030"/>
<accession>A2DJI6</accession>
<dbReference type="SMR" id="A2DJI6"/>
<gene>
    <name evidence="2" type="ORF">TVAG_101030</name>
</gene>
<name>A2DJI6_TRIV3</name>
<dbReference type="KEGG" id="tva:5464913"/>
<dbReference type="RefSeq" id="XP_001580372.1">
    <property type="nucleotide sequence ID" value="XM_001580322.1"/>
</dbReference>
<keyword evidence="3" id="KW-1185">Reference proteome</keyword>
<dbReference type="Proteomes" id="UP000001542">
    <property type="component" value="Unassembled WGS sequence"/>
</dbReference>
<reference evidence="2" key="2">
    <citation type="journal article" date="2007" name="Science">
        <title>Draft genome sequence of the sexually transmitted pathogen Trichomonas vaginalis.</title>
        <authorList>
            <person name="Carlton J.M."/>
            <person name="Hirt R.P."/>
            <person name="Silva J.C."/>
            <person name="Delcher A.L."/>
            <person name="Schatz M."/>
            <person name="Zhao Q."/>
            <person name="Wortman J.R."/>
            <person name="Bidwell S.L."/>
            <person name="Alsmark U.C.M."/>
            <person name="Besteiro S."/>
            <person name="Sicheritz-Ponten T."/>
            <person name="Noel C.J."/>
            <person name="Dacks J.B."/>
            <person name="Foster P.G."/>
            <person name="Simillion C."/>
            <person name="Van de Peer Y."/>
            <person name="Miranda-Saavedra D."/>
            <person name="Barton G.J."/>
            <person name="Westrop G.D."/>
            <person name="Mueller S."/>
            <person name="Dessi D."/>
            <person name="Fiori P.L."/>
            <person name="Ren Q."/>
            <person name="Paulsen I."/>
            <person name="Zhang H."/>
            <person name="Bastida-Corcuera F.D."/>
            <person name="Simoes-Barbosa A."/>
            <person name="Brown M.T."/>
            <person name="Hayes R.D."/>
            <person name="Mukherjee M."/>
            <person name="Okumura C.Y."/>
            <person name="Schneider R."/>
            <person name="Smith A.J."/>
            <person name="Vanacova S."/>
            <person name="Villalvazo M."/>
            <person name="Haas B.J."/>
            <person name="Pertea M."/>
            <person name="Feldblyum T.V."/>
            <person name="Utterback T.R."/>
            <person name="Shu C.L."/>
            <person name="Osoegawa K."/>
            <person name="de Jong P.J."/>
            <person name="Hrdy I."/>
            <person name="Horvathova L."/>
            <person name="Zubacova Z."/>
            <person name="Dolezal P."/>
            <person name="Malik S.B."/>
            <person name="Logsdon J.M. Jr."/>
            <person name="Henze K."/>
            <person name="Gupta A."/>
            <person name="Wang C.C."/>
            <person name="Dunne R.L."/>
            <person name="Upcroft J.A."/>
            <person name="Upcroft P."/>
            <person name="White O."/>
            <person name="Salzberg S.L."/>
            <person name="Tang P."/>
            <person name="Chiu C.-H."/>
            <person name="Lee Y.-S."/>
            <person name="Embley T.M."/>
            <person name="Coombs G.H."/>
            <person name="Mottram J.C."/>
            <person name="Tachezy J."/>
            <person name="Fraser-Liggett C.M."/>
            <person name="Johnson P.J."/>
        </authorList>
    </citation>
    <scope>NUCLEOTIDE SEQUENCE [LARGE SCALE GENOMIC DNA]</scope>
    <source>
        <strain evidence="2">G3</strain>
    </source>
</reference>
<dbReference type="InterPro" id="IPR019748">
    <property type="entry name" value="FERM_central"/>
</dbReference>
<organism evidence="2 3">
    <name type="scientific">Trichomonas vaginalis (strain ATCC PRA-98 / G3)</name>
    <dbReference type="NCBI Taxonomy" id="412133"/>
    <lineage>
        <taxon>Eukaryota</taxon>
        <taxon>Metamonada</taxon>
        <taxon>Parabasalia</taxon>
        <taxon>Trichomonadida</taxon>
        <taxon>Trichomonadidae</taxon>
        <taxon>Trichomonas</taxon>
    </lineage>
</organism>
<proteinExistence type="predicted"/>
<dbReference type="PROSITE" id="PS50057">
    <property type="entry name" value="FERM_3"/>
    <property type="match status" value="1"/>
</dbReference>